<accession>A0ABP5AR47</accession>
<reference evidence="3" key="1">
    <citation type="journal article" date="2019" name="Int. J. Syst. Evol. Microbiol.">
        <title>The Global Catalogue of Microorganisms (GCM) 10K type strain sequencing project: providing services to taxonomists for standard genome sequencing and annotation.</title>
        <authorList>
            <consortium name="The Broad Institute Genomics Platform"/>
            <consortium name="The Broad Institute Genome Sequencing Center for Infectious Disease"/>
            <person name="Wu L."/>
            <person name="Ma J."/>
        </authorList>
    </citation>
    <scope>NUCLEOTIDE SEQUENCE [LARGE SCALE GENOMIC DNA]</scope>
    <source>
        <strain evidence="3">JCM 14046</strain>
    </source>
</reference>
<name>A0ABP5AR47_9ACTN</name>
<protein>
    <submittedName>
        <fullName evidence="2">Uncharacterized protein</fullName>
    </submittedName>
</protein>
<dbReference type="Proteomes" id="UP001501612">
    <property type="component" value="Unassembled WGS sequence"/>
</dbReference>
<evidence type="ECO:0000313" key="2">
    <source>
        <dbReference type="EMBL" id="GAA1918039.1"/>
    </source>
</evidence>
<feature type="transmembrane region" description="Helical" evidence="1">
    <location>
        <begin position="20"/>
        <end position="37"/>
    </location>
</feature>
<keyword evidence="1" id="KW-1133">Transmembrane helix</keyword>
<evidence type="ECO:0000313" key="3">
    <source>
        <dbReference type="Proteomes" id="UP001501612"/>
    </source>
</evidence>
<sequence>MDTRREAHDGAGSDLTMADLVGVGLLAAPGFVVPPLLGPTPETVALTLVTTLTAAGWVLHRAGLLRHRAPAGPAAAGATGERHTPVA</sequence>
<gene>
    <name evidence="2" type="ORF">GCM10009737_19350</name>
</gene>
<dbReference type="RefSeq" id="WP_344006550.1">
    <property type="nucleotide sequence ID" value="NZ_BAAAMY010000004.1"/>
</dbReference>
<dbReference type="EMBL" id="BAAAMY010000004">
    <property type="protein sequence ID" value="GAA1918039.1"/>
    <property type="molecule type" value="Genomic_DNA"/>
</dbReference>
<feature type="transmembrane region" description="Helical" evidence="1">
    <location>
        <begin position="43"/>
        <end position="60"/>
    </location>
</feature>
<keyword evidence="3" id="KW-1185">Reference proteome</keyword>
<evidence type="ECO:0000256" key="1">
    <source>
        <dbReference type="SAM" id="Phobius"/>
    </source>
</evidence>
<proteinExistence type="predicted"/>
<keyword evidence="1" id="KW-0472">Membrane</keyword>
<keyword evidence="1" id="KW-0812">Transmembrane</keyword>
<organism evidence="2 3">
    <name type="scientific">Nocardioides lentus</name>
    <dbReference type="NCBI Taxonomy" id="338077"/>
    <lineage>
        <taxon>Bacteria</taxon>
        <taxon>Bacillati</taxon>
        <taxon>Actinomycetota</taxon>
        <taxon>Actinomycetes</taxon>
        <taxon>Propionibacteriales</taxon>
        <taxon>Nocardioidaceae</taxon>
        <taxon>Nocardioides</taxon>
    </lineage>
</organism>
<comment type="caution">
    <text evidence="2">The sequence shown here is derived from an EMBL/GenBank/DDBJ whole genome shotgun (WGS) entry which is preliminary data.</text>
</comment>